<dbReference type="Pfam" id="PF01764">
    <property type="entry name" value="Lipase_3"/>
    <property type="match status" value="1"/>
</dbReference>
<organism evidence="3 4">
    <name type="scientific">Hydra vulgaris</name>
    <name type="common">Hydra</name>
    <name type="synonym">Hydra attenuata</name>
    <dbReference type="NCBI Taxonomy" id="6087"/>
    <lineage>
        <taxon>Eukaryota</taxon>
        <taxon>Metazoa</taxon>
        <taxon>Cnidaria</taxon>
        <taxon>Hydrozoa</taxon>
        <taxon>Hydroidolina</taxon>
        <taxon>Anthoathecata</taxon>
        <taxon>Aplanulata</taxon>
        <taxon>Hydridae</taxon>
        <taxon>Hydra</taxon>
    </lineage>
</organism>
<keyword evidence="3" id="KW-1185">Reference proteome</keyword>
<dbReference type="GeneID" id="101240820"/>
<gene>
    <name evidence="4" type="primary">LOC101240820</name>
</gene>
<evidence type="ECO:0000313" key="4">
    <source>
        <dbReference type="RefSeq" id="XP_065645074.1"/>
    </source>
</evidence>
<dbReference type="PANTHER" id="PTHR45908">
    <property type="entry name" value="PROTEIN CBG11750-RELATED"/>
    <property type="match status" value="1"/>
</dbReference>
<dbReference type="SUPFAM" id="SSF53474">
    <property type="entry name" value="alpha/beta-Hydrolases"/>
    <property type="match status" value="1"/>
</dbReference>
<feature type="domain" description="Fungal lipase-type" evidence="2">
    <location>
        <begin position="94"/>
        <end position="232"/>
    </location>
</feature>
<dbReference type="CDD" id="cd00519">
    <property type="entry name" value="Lipase_3"/>
    <property type="match status" value="1"/>
</dbReference>
<feature type="chain" id="PRO_5046531433" evidence="1">
    <location>
        <begin position="23"/>
        <end position="332"/>
    </location>
</feature>
<proteinExistence type="predicted"/>
<feature type="signal peptide" evidence="1">
    <location>
        <begin position="1"/>
        <end position="22"/>
    </location>
</feature>
<dbReference type="Gene3D" id="3.40.50.1820">
    <property type="entry name" value="alpha/beta hydrolase"/>
    <property type="match status" value="1"/>
</dbReference>
<evidence type="ECO:0000256" key="1">
    <source>
        <dbReference type="SAM" id="SignalP"/>
    </source>
</evidence>
<reference evidence="3" key="1">
    <citation type="submission" date="2025-05" db="UniProtKB">
        <authorList>
            <consortium name="RefSeq"/>
        </authorList>
    </citation>
    <scope>NUCLEOTIDE SEQUENCE [LARGE SCALE GENOMIC DNA]</scope>
</reference>
<dbReference type="Proteomes" id="UP001652625">
    <property type="component" value="Chromosome 01"/>
</dbReference>
<dbReference type="InterPro" id="IPR002921">
    <property type="entry name" value="Fungal_lipase-type"/>
</dbReference>
<dbReference type="RefSeq" id="XP_065645074.1">
    <property type="nucleotide sequence ID" value="XM_065789002.1"/>
</dbReference>
<keyword evidence="1" id="KW-0732">Signal</keyword>
<reference evidence="4" key="2">
    <citation type="submission" date="2025-08" db="UniProtKB">
        <authorList>
            <consortium name="RefSeq"/>
        </authorList>
    </citation>
    <scope>IDENTIFICATION</scope>
</reference>
<evidence type="ECO:0000259" key="2">
    <source>
        <dbReference type="Pfam" id="PF01764"/>
    </source>
</evidence>
<accession>A0ABM4B873</accession>
<evidence type="ECO:0000313" key="3">
    <source>
        <dbReference type="Proteomes" id="UP001652625"/>
    </source>
</evidence>
<name>A0ABM4B873_HYDVU</name>
<sequence length="332" mass="38393">MYWSTKQWLTTILLVLRFYVDTKVCSNLLTFDDVHNALQASKIVYDKSVALKLPIPYTKFKIKQLYQIDSDDDSIEDGLKVLVAEKDDEFTTLVAIKGPNGPDALKYNVYQKLQRFDGVKVKFKNNETSVNALFWKAFEMIKNNIAPKMQDQSRKYILTGHSIGGAIASILALYLKSNEGRMWENPESCLITFGQPRVGDIRYAILHDKLIDPFRKFRFVNDLDPAPHIPFWPEAVHHSREIWMTSAIMSKEKYWKICGVMEPLRGSNMWVQNPQVNDHDIRAYRDFIVHPPSVYLDTFYGRHTKWIDALENSCSGNTTKNLSNDDLIPQSF</sequence>
<protein>
    <submittedName>
        <fullName evidence="4">Uncharacterized protein LOC101240820 isoform X1</fullName>
    </submittedName>
</protein>
<dbReference type="InterPro" id="IPR029058">
    <property type="entry name" value="AB_hydrolase_fold"/>
</dbReference>